<dbReference type="Proteomes" id="UP000016630">
    <property type="component" value="Unassembled WGS sequence"/>
</dbReference>
<evidence type="ECO:0000313" key="3">
    <source>
        <dbReference type="Proteomes" id="UP000016630"/>
    </source>
</evidence>
<dbReference type="PATRIC" id="fig|1227271.3.peg.2052"/>
<evidence type="ECO:0000256" key="1">
    <source>
        <dbReference type="SAM" id="Phobius"/>
    </source>
</evidence>
<feature type="transmembrane region" description="Helical" evidence="1">
    <location>
        <begin position="49"/>
        <end position="69"/>
    </location>
</feature>
<feature type="transmembrane region" description="Helical" evidence="1">
    <location>
        <begin position="18"/>
        <end position="37"/>
    </location>
</feature>
<dbReference type="AlphaFoldDB" id="A0A0E2LMI5"/>
<sequence>MNTATKSKRNNPSSAVKFYLACALIFVGVILLFSAFWVPPTGNIHESVLIAFGQILVFSGALIGIDYNYRYKTIQLQSKLHDMVREEISRREEAIEKEESNENID</sequence>
<dbReference type="RefSeq" id="WP_021664974.1">
    <property type="nucleotide sequence ID" value="NZ_KI259111.1"/>
</dbReference>
<gene>
    <name evidence="2" type="ORF">HMPREF1555_02338</name>
</gene>
<comment type="caution">
    <text evidence="2">The sequence shown here is derived from an EMBL/GenBank/DDBJ whole genome shotgun (WGS) entry which is preliminary data.</text>
</comment>
<accession>A0A0E2LMI5</accession>
<name>A0A0E2LMI5_PORGN</name>
<keyword evidence="1" id="KW-0472">Membrane</keyword>
<keyword evidence="1" id="KW-1133">Transmembrane helix</keyword>
<evidence type="ECO:0000313" key="2">
    <source>
        <dbReference type="EMBL" id="ERJ63616.1"/>
    </source>
</evidence>
<dbReference type="HOGENOM" id="CLU_2303390_0_0_10"/>
<keyword evidence="1" id="KW-0812">Transmembrane</keyword>
<proteinExistence type="predicted"/>
<dbReference type="EMBL" id="AWUW01000158">
    <property type="protein sequence ID" value="ERJ63616.1"/>
    <property type="molecule type" value="Genomic_DNA"/>
</dbReference>
<reference evidence="2 3" key="1">
    <citation type="submission" date="2013-06" db="EMBL/GenBank/DDBJ databases">
        <authorList>
            <person name="Weinstock G."/>
            <person name="Sodergren E."/>
            <person name="Lobos E.A."/>
            <person name="Fulton L."/>
            <person name="Fulton R."/>
            <person name="Courtney L."/>
            <person name="Fronick C."/>
            <person name="O'Laughlin M."/>
            <person name="Godfrey J."/>
            <person name="Wilson R.M."/>
            <person name="Miner T."/>
            <person name="Farmer C."/>
            <person name="Delehaunty K."/>
            <person name="Cordes M."/>
            <person name="Minx P."/>
            <person name="Tomlinson C."/>
            <person name="Chen J."/>
            <person name="Wollam A."/>
            <person name="Pepin K.H."/>
            <person name="Bhonagiri V."/>
            <person name="Zhang X."/>
            <person name="Warren W."/>
            <person name="Mitreva M."/>
            <person name="Mardis E.R."/>
            <person name="Wilson R.K."/>
        </authorList>
    </citation>
    <scope>NUCLEOTIDE SEQUENCE [LARGE SCALE GENOMIC DNA]</scope>
    <source>
        <strain evidence="2 3">F0570</strain>
    </source>
</reference>
<organism evidence="2 3">
    <name type="scientific">Porphyromonas gingivalis F0570</name>
    <dbReference type="NCBI Taxonomy" id="1227271"/>
    <lineage>
        <taxon>Bacteria</taxon>
        <taxon>Pseudomonadati</taxon>
        <taxon>Bacteroidota</taxon>
        <taxon>Bacteroidia</taxon>
        <taxon>Bacteroidales</taxon>
        <taxon>Porphyromonadaceae</taxon>
        <taxon>Porphyromonas</taxon>
    </lineage>
</organism>
<protein>
    <submittedName>
        <fullName evidence="2">Uncharacterized protein</fullName>
    </submittedName>
</protein>